<feature type="region of interest" description="Disordered" evidence="1">
    <location>
        <begin position="1"/>
        <end position="90"/>
    </location>
</feature>
<dbReference type="AlphaFoldDB" id="A0AAN9EBB8"/>
<proteinExistence type="predicted"/>
<feature type="region of interest" description="Disordered" evidence="1">
    <location>
        <begin position="111"/>
        <end position="145"/>
    </location>
</feature>
<dbReference type="Proteomes" id="UP001372338">
    <property type="component" value="Unassembled WGS sequence"/>
</dbReference>
<evidence type="ECO:0000313" key="3">
    <source>
        <dbReference type="Proteomes" id="UP001372338"/>
    </source>
</evidence>
<reference evidence="2 3" key="1">
    <citation type="submission" date="2024-01" db="EMBL/GenBank/DDBJ databases">
        <title>The genomes of 5 underutilized Papilionoideae crops provide insights into root nodulation and disease resistanc.</title>
        <authorList>
            <person name="Yuan L."/>
        </authorList>
    </citation>
    <scope>NUCLEOTIDE SEQUENCE [LARGE SCALE GENOMIC DNA]</scope>
    <source>
        <strain evidence="2">ZHUSHIDOU_FW_LH</strain>
        <tissue evidence="2">Leaf</tissue>
    </source>
</reference>
<feature type="compositionally biased region" description="Polar residues" evidence="1">
    <location>
        <begin position="30"/>
        <end position="59"/>
    </location>
</feature>
<feature type="compositionally biased region" description="Polar residues" evidence="1">
    <location>
        <begin position="1"/>
        <end position="18"/>
    </location>
</feature>
<keyword evidence="3" id="KW-1185">Reference proteome</keyword>
<name>A0AAN9EBB8_CROPI</name>
<protein>
    <submittedName>
        <fullName evidence="2">Uncharacterized protein</fullName>
    </submittedName>
</protein>
<evidence type="ECO:0000256" key="1">
    <source>
        <dbReference type="SAM" id="MobiDB-lite"/>
    </source>
</evidence>
<comment type="caution">
    <text evidence="2">The sequence shown here is derived from an EMBL/GenBank/DDBJ whole genome shotgun (WGS) entry which is preliminary data.</text>
</comment>
<organism evidence="2 3">
    <name type="scientific">Crotalaria pallida</name>
    <name type="common">Smooth rattlebox</name>
    <name type="synonym">Crotalaria striata</name>
    <dbReference type="NCBI Taxonomy" id="3830"/>
    <lineage>
        <taxon>Eukaryota</taxon>
        <taxon>Viridiplantae</taxon>
        <taxon>Streptophyta</taxon>
        <taxon>Embryophyta</taxon>
        <taxon>Tracheophyta</taxon>
        <taxon>Spermatophyta</taxon>
        <taxon>Magnoliopsida</taxon>
        <taxon>eudicotyledons</taxon>
        <taxon>Gunneridae</taxon>
        <taxon>Pentapetalae</taxon>
        <taxon>rosids</taxon>
        <taxon>fabids</taxon>
        <taxon>Fabales</taxon>
        <taxon>Fabaceae</taxon>
        <taxon>Papilionoideae</taxon>
        <taxon>50 kb inversion clade</taxon>
        <taxon>genistoids sensu lato</taxon>
        <taxon>core genistoids</taxon>
        <taxon>Crotalarieae</taxon>
        <taxon>Crotalaria</taxon>
    </lineage>
</organism>
<evidence type="ECO:0000313" key="2">
    <source>
        <dbReference type="EMBL" id="KAK7251129.1"/>
    </source>
</evidence>
<accession>A0AAN9EBB8</accession>
<gene>
    <name evidence="2" type="ORF">RIF29_34057</name>
</gene>
<sequence length="145" mass="16276">MDSNGNLDPNKQANTGKAQSYIGPLHGNRDSTQPINIQPVSNQQNSHLNPLFTHFSSDGPNRVNLDCDQPPHMPRPPDPTKRVPSPSSQSIEACLEVEEAYQKSIRGKERRMIEDEVDSNQAMDFEVVPETQDNDIEDARGPYFF</sequence>
<dbReference type="EMBL" id="JAYWIO010000007">
    <property type="protein sequence ID" value="KAK7251129.1"/>
    <property type="molecule type" value="Genomic_DNA"/>
</dbReference>